<dbReference type="AlphaFoldDB" id="A0A318U290"/>
<protein>
    <submittedName>
        <fullName evidence="9">Allantoinase</fullName>
    </submittedName>
</protein>
<dbReference type="GO" id="GO:0005737">
    <property type="term" value="C:cytoplasm"/>
    <property type="evidence" value="ECO:0007669"/>
    <property type="project" value="TreeGrafter"/>
</dbReference>
<comment type="caution">
    <text evidence="9">The sequence shown here is derived from an EMBL/GenBank/DDBJ whole genome shotgun (WGS) entry which is preliminary data.</text>
</comment>
<dbReference type="OrthoDB" id="9765462at2"/>
<dbReference type="InterPro" id="IPR006680">
    <property type="entry name" value="Amidohydro-rel"/>
</dbReference>
<dbReference type="GO" id="GO:0004038">
    <property type="term" value="F:allantoinase activity"/>
    <property type="evidence" value="ECO:0007669"/>
    <property type="project" value="InterPro"/>
</dbReference>
<evidence type="ECO:0000256" key="6">
    <source>
        <dbReference type="ARBA" id="ARBA00022801"/>
    </source>
</evidence>
<evidence type="ECO:0000256" key="1">
    <source>
        <dbReference type="ARBA" id="ARBA00001947"/>
    </source>
</evidence>
<dbReference type="InterPro" id="IPR050138">
    <property type="entry name" value="DHOase/Allantoinase_Hydrolase"/>
</dbReference>
<gene>
    <name evidence="9" type="ORF">BJ095_102271</name>
</gene>
<dbReference type="Gene3D" id="2.30.40.10">
    <property type="entry name" value="Urease, subunit C, domain 1"/>
    <property type="match status" value="1"/>
</dbReference>
<dbReference type="InterPro" id="IPR011059">
    <property type="entry name" value="Metal-dep_hydrolase_composite"/>
</dbReference>
<dbReference type="PROSITE" id="PS00482">
    <property type="entry name" value="DIHYDROOROTASE_1"/>
    <property type="match status" value="1"/>
</dbReference>
<dbReference type="PANTHER" id="PTHR43668">
    <property type="entry name" value="ALLANTOINASE"/>
    <property type="match status" value="1"/>
</dbReference>
<comment type="similarity">
    <text evidence="3">Belongs to the metallo-dependent hydrolases superfamily. DHOase family. Class I DHOase subfamily.</text>
</comment>
<dbReference type="GO" id="GO:0000256">
    <property type="term" value="P:allantoin catabolic process"/>
    <property type="evidence" value="ECO:0007669"/>
    <property type="project" value="InterPro"/>
</dbReference>
<dbReference type="InterPro" id="IPR002195">
    <property type="entry name" value="Dihydroorotase_CS"/>
</dbReference>
<comment type="function">
    <text evidence="2">Catalyzes the reversible cyclization of carbamoyl aspartate to dihydroorotate.</text>
</comment>
<dbReference type="PANTHER" id="PTHR43668:SF4">
    <property type="entry name" value="ALLANTOINASE"/>
    <property type="match status" value="1"/>
</dbReference>
<accession>A0A318U290</accession>
<dbReference type="InterPro" id="IPR032466">
    <property type="entry name" value="Metal_Hydrolase"/>
</dbReference>
<evidence type="ECO:0000256" key="2">
    <source>
        <dbReference type="ARBA" id="ARBA00002368"/>
    </source>
</evidence>
<dbReference type="InterPro" id="IPR017593">
    <property type="entry name" value="Allantoinase"/>
</dbReference>
<keyword evidence="5" id="KW-0479">Metal-binding</keyword>
<name>A0A318U290_9BACL</name>
<evidence type="ECO:0000313" key="10">
    <source>
        <dbReference type="Proteomes" id="UP000247416"/>
    </source>
</evidence>
<keyword evidence="7" id="KW-0862">Zinc</keyword>
<dbReference type="GO" id="GO:0006145">
    <property type="term" value="P:purine nucleobase catabolic process"/>
    <property type="evidence" value="ECO:0007669"/>
    <property type="project" value="TreeGrafter"/>
</dbReference>
<dbReference type="Gene3D" id="3.20.20.140">
    <property type="entry name" value="Metal-dependent hydrolases"/>
    <property type="match status" value="1"/>
</dbReference>
<evidence type="ECO:0000256" key="3">
    <source>
        <dbReference type="ARBA" id="ARBA00010286"/>
    </source>
</evidence>
<sequence>MDLDIIIKGGIVVEPHQATVCDIAVKDGKIVQIAAEILSEDVPTVDLKGKIVLPGAIDAHVHFNEPGNVEWEGIESGSRMLAAGGATMYFDMPLNSNPPTIDVPSLELKEQLSAEKSIVDYRFWGGLVPENISDLESLAERGVIGFKAFISNSGFEPFKSVDNLALLNGMKEISRLGKILALHAESDEMTQHLAAEKIANGLLDPKDYCESRPIIAEIEAVQRALAYAEVTGCALHFVHISSPEAVRIIDEAKVGGLNVTLETCAHYLLFNDEAFDDHGVYAKCAPPLRSASVQQELVELVVAGKIDFITSDHSPCSPELKDLTKRNFFEAWGGINGGQFTLLAALEVAKANGLPLTEVAKLTAEAPALRFGLEGKGRIEVGYDADFAIVEEIPYLVTKETIQAKHKDSLYENHEFPYQVAATYSKGKLVFAANEILSHSK</sequence>
<proteinExistence type="inferred from homology"/>
<evidence type="ECO:0000256" key="5">
    <source>
        <dbReference type="ARBA" id="ARBA00022723"/>
    </source>
</evidence>
<evidence type="ECO:0000256" key="7">
    <source>
        <dbReference type="ARBA" id="ARBA00022833"/>
    </source>
</evidence>
<comment type="cofactor">
    <cofactor evidence="1">
        <name>Zn(2+)</name>
        <dbReference type="ChEBI" id="CHEBI:29105"/>
    </cofactor>
</comment>
<dbReference type="NCBIfam" id="TIGR03178">
    <property type="entry name" value="allantoinase"/>
    <property type="match status" value="1"/>
</dbReference>
<organism evidence="9 10">
    <name type="scientific">Ureibacillus chungkukjangi</name>
    <dbReference type="NCBI Taxonomy" id="1202712"/>
    <lineage>
        <taxon>Bacteria</taxon>
        <taxon>Bacillati</taxon>
        <taxon>Bacillota</taxon>
        <taxon>Bacilli</taxon>
        <taxon>Bacillales</taxon>
        <taxon>Caryophanaceae</taxon>
        <taxon>Ureibacillus</taxon>
    </lineage>
</organism>
<evidence type="ECO:0000256" key="4">
    <source>
        <dbReference type="ARBA" id="ARBA00011881"/>
    </source>
</evidence>
<dbReference type="EMBL" id="QJTJ01000002">
    <property type="protein sequence ID" value="PYF08505.1"/>
    <property type="molecule type" value="Genomic_DNA"/>
</dbReference>
<reference evidence="9 10" key="1">
    <citation type="submission" date="2018-06" db="EMBL/GenBank/DDBJ databases">
        <title>Genomic Encyclopedia of Archaeal and Bacterial Type Strains, Phase II (KMG-II): from individual species to whole genera.</title>
        <authorList>
            <person name="Goeker M."/>
        </authorList>
    </citation>
    <scope>NUCLEOTIDE SEQUENCE [LARGE SCALE GENOMIC DNA]</scope>
    <source>
        <strain evidence="9 10">KACC 16626</strain>
    </source>
</reference>
<dbReference type="SUPFAM" id="SSF51556">
    <property type="entry name" value="Metallo-dependent hydrolases"/>
    <property type="match status" value="1"/>
</dbReference>
<dbReference type="Pfam" id="PF01979">
    <property type="entry name" value="Amidohydro_1"/>
    <property type="match status" value="1"/>
</dbReference>
<dbReference type="GO" id="GO:0050897">
    <property type="term" value="F:cobalt ion binding"/>
    <property type="evidence" value="ECO:0007669"/>
    <property type="project" value="InterPro"/>
</dbReference>
<dbReference type="RefSeq" id="WP_107931629.1">
    <property type="nucleotide sequence ID" value="NZ_PYWJ01000001.1"/>
</dbReference>
<keyword evidence="10" id="KW-1185">Reference proteome</keyword>
<dbReference type="Proteomes" id="UP000247416">
    <property type="component" value="Unassembled WGS sequence"/>
</dbReference>
<dbReference type="SUPFAM" id="SSF51338">
    <property type="entry name" value="Composite domain of metallo-dependent hydrolases"/>
    <property type="match status" value="1"/>
</dbReference>
<evidence type="ECO:0000259" key="8">
    <source>
        <dbReference type="Pfam" id="PF01979"/>
    </source>
</evidence>
<evidence type="ECO:0000313" key="9">
    <source>
        <dbReference type="EMBL" id="PYF08505.1"/>
    </source>
</evidence>
<dbReference type="GO" id="GO:0008270">
    <property type="term" value="F:zinc ion binding"/>
    <property type="evidence" value="ECO:0007669"/>
    <property type="project" value="InterPro"/>
</dbReference>
<feature type="domain" description="Amidohydrolase-related" evidence="8">
    <location>
        <begin position="51"/>
        <end position="430"/>
    </location>
</feature>
<keyword evidence="6" id="KW-0378">Hydrolase</keyword>
<comment type="subunit">
    <text evidence="4">Homotetramer.</text>
</comment>